<reference evidence="1 2" key="1">
    <citation type="submission" date="2024-01" db="EMBL/GenBank/DDBJ databases">
        <title>A draft genome for a cacao thread blight-causing isolate of Paramarasmius palmivorus.</title>
        <authorList>
            <person name="Baruah I.K."/>
            <person name="Bukari Y."/>
            <person name="Amoako-Attah I."/>
            <person name="Meinhardt L.W."/>
            <person name="Bailey B.A."/>
            <person name="Cohen S.P."/>
        </authorList>
    </citation>
    <scope>NUCLEOTIDE SEQUENCE [LARGE SCALE GENOMIC DNA]</scope>
    <source>
        <strain evidence="1 2">GH-12</strain>
    </source>
</reference>
<gene>
    <name evidence="1" type="ORF">VNI00_019137</name>
</gene>
<evidence type="ECO:0000313" key="2">
    <source>
        <dbReference type="Proteomes" id="UP001383192"/>
    </source>
</evidence>
<protein>
    <submittedName>
        <fullName evidence="1">Uncharacterized protein</fullName>
    </submittedName>
</protein>
<name>A0AAW0AR61_9AGAR</name>
<keyword evidence="2" id="KW-1185">Reference proteome</keyword>
<dbReference type="EMBL" id="JAYKXP010000322">
    <property type="protein sequence ID" value="KAK7015480.1"/>
    <property type="molecule type" value="Genomic_DNA"/>
</dbReference>
<sequence length="254" mass="28177">MANAEKTWFTDLEAVGYAFVEYIPLVGTIYSYSRTRRAYREGDYVREIGSVTNLIQGAIRDAVLLTGVVEPVPAVVVHAALEGFTDKLAEIWATGKVQASKTPDKNKSYVVFAGSTKARAEQTKARFTANKHLGIHHFHGSLFRGKVNNEYASNENLFVSFPDGISDKARCEAVLTWTSDGAGVEKRPEWTVASKMTLLGNNKFKVVPDAGSQEVYGFYHFEGEVRDKGQSIKFDIRSPKTKKIEATVTVERIT</sequence>
<proteinExistence type="predicted"/>
<dbReference type="AlphaFoldDB" id="A0AAW0AR61"/>
<organism evidence="1 2">
    <name type="scientific">Paramarasmius palmivorus</name>
    <dbReference type="NCBI Taxonomy" id="297713"/>
    <lineage>
        <taxon>Eukaryota</taxon>
        <taxon>Fungi</taxon>
        <taxon>Dikarya</taxon>
        <taxon>Basidiomycota</taxon>
        <taxon>Agaricomycotina</taxon>
        <taxon>Agaricomycetes</taxon>
        <taxon>Agaricomycetidae</taxon>
        <taxon>Agaricales</taxon>
        <taxon>Marasmiineae</taxon>
        <taxon>Marasmiaceae</taxon>
        <taxon>Paramarasmius</taxon>
    </lineage>
</organism>
<dbReference type="Proteomes" id="UP001383192">
    <property type="component" value="Unassembled WGS sequence"/>
</dbReference>
<evidence type="ECO:0000313" key="1">
    <source>
        <dbReference type="EMBL" id="KAK7015480.1"/>
    </source>
</evidence>
<accession>A0AAW0AR61</accession>
<comment type="caution">
    <text evidence="1">The sequence shown here is derived from an EMBL/GenBank/DDBJ whole genome shotgun (WGS) entry which is preliminary data.</text>
</comment>